<dbReference type="SUPFAM" id="SSF54373">
    <property type="entry name" value="FAD-linked reductases, C-terminal domain"/>
    <property type="match status" value="1"/>
</dbReference>
<dbReference type="AlphaFoldDB" id="A0A4U1BVV8"/>
<dbReference type="Gene3D" id="3.50.50.60">
    <property type="entry name" value="FAD/NAD(P)-binding domain"/>
    <property type="match status" value="2"/>
</dbReference>
<evidence type="ECO:0000259" key="2">
    <source>
        <dbReference type="Pfam" id="PF01266"/>
    </source>
</evidence>
<dbReference type="Proteomes" id="UP000305675">
    <property type="component" value="Unassembled WGS sequence"/>
</dbReference>
<protein>
    <submittedName>
        <fullName evidence="3">FAD-binding oxidoreductase</fullName>
    </submittedName>
</protein>
<sequence>MSDAKGHFLVVGAGIIGLSHAWGLQKLGYQITLIDRKPPGNGASKGNAGHFATEQVFPLADPSLLPQVPSMLMDPLGPFRIKMGYLPKIVPWLARFVCNMLPARRVHNQKVISELNRTALKDWQLLLDEIGRPDLMTINGSLSVFEQTPISTQYRLANRFSRAGVACERLSAEQVAELEPALSSNVTGALWFPQTGHTFDPHQVCKALFDALMEKGARFVESEVETVSGRAEVNLTNGTWLKGDNLLLATGAWSKPFAAQLGHKVPLDTERGYHLMLPHDSGLSRPVASMERKFIITPMAGGTRLAGTVEFAGLSAPMQPRRADVLLPHGKALLPNLDSRLEDGERWMGFRPSLPDSLPVVGRSDSYPQCYFAFGHQHLGLTQAASSAQLLQKIVTGSVAGFLEQSVSANRF</sequence>
<name>A0A4U1BVV8_9GAMM</name>
<dbReference type="RefSeq" id="WP_136861985.1">
    <property type="nucleotide sequence ID" value="NZ_SWCJ01000002.1"/>
</dbReference>
<dbReference type="OrthoDB" id="9805337at2"/>
<dbReference type="EMBL" id="SWCJ01000002">
    <property type="protein sequence ID" value="TKB57339.1"/>
    <property type="molecule type" value="Genomic_DNA"/>
</dbReference>
<feature type="domain" description="FAD dependent oxidoreductase" evidence="2">
    <location>
        <begin position="8"/>
        <end position="391"/>
    </location>
</feature>
<dbReference type="PANTHER" id="PTHR13847:SF289">
    <property type="entry name" value="GLYCINE OXIDASE"/>
    <property type="match status" value="1"/>
</dbReference>
<dbReference type="Pfam" id="PF01266">
    <property type="entry name" value="DAO"/>
    <property type="match status" value="1"/>
</dbReference>
<dbReference type="PANTHER" id="PTHR13847">
    <property type="entry name" value="SARCOSINE DEHYDROGENASE-RELATED"/>
    <property type="match status" value="1"/>
</dbReference>
<keyword evidence="1" id="KW-0560">Oxidoreductase</keyword>
<dbReference type="SUPFAM" id="SSF51905">
    <property type="entry name" value="FAD/NAD(P)-binding domain"/>
    <property type="match status" value="1"/>
</dbReference>
<gene>
    <name evidence="3" type="ORF">FCL42_03415</name>
</gene>
<dbReference type="GO" id="GO:0005737">
    <property type="term" value="C:cytoplasm"/>
    <property type="evidence" value="ECO:0007669"/>
    <property type="project" value="TreeGrafter"/>
</dbReference>
<evidence type="ECO:0000313" key="3">
    <source>
        <dbReference type="EMBL" id="TKB57339.1"/>
    </source>
</evidence>
<proteinExistence type="predicted"/>
<comment type="caution">
    <text evidence="3">The sequence shown here is derived from an EMBL/GenBank/DDBJ whole genome shotgun (WGS) entry which is preliminary data.</text>
</comment>
<evidence type="ECO:0000313" key="4">
    <source>
        <dbReference type="Proteomes" id="UP000305675"/>
    </source>
</evidence>
<reference evidence="3 4" key="1">
    <citation type="submission" date="2019-04" db="EMBL/GenBank/DDBJ databases">
        <authorList>
            <person name="Hwang J.C."/>
        </authorList>
    </citation>
    <scope>NUCLEOTIDE SEQUENCE [LARGE SCALE GENOMIC DNA]</scope>
    <source>
        <strain evidence="3 4">IMCC35002</strain>
    </source>
</reference>
<organism evidence="3 4">
    <name type="scientific">Ferrimonas aestuarii</name>
    <dbReference type="NCBI Taxonomy" id="2569539"/>
    <lineage>
        <taxon>Bacteria</taxon>
        <taxon>Pseudomonadati</taxon>
        <taxon>Pseudomonadota</taxon>
        <taxon>Gammaproteobacteria</taxon>
        <taxon>Alteromonadales</taxon>
        <taxon>Ferrimonadaceae</taxon>
        <taxon>Ferrimonas</taxon>
    </lineage>
</organism>
<accession>A0A4U1BVV8</accession>
<dbReference type="Gene3D" id="3.30.9.10">
    <property type="entry name" value="D-Amino Acid Oxidase, subunit A, domain 2"/>
    <property type="match status" value="1"/>
</dbReference>
<dbReference type="InterPro" id="IPR036188">
    <property type="entry name" value="FAD/NAD-bd_sf"/>
</dbReference>
<dbReference type="InterPro" id="IPR006076">
    <property type="entry name" value="FAD-dep_OxRdtase"/>
</dbReference>
<keyword evidence="4" id="KW-1185">Reference proteome</keyword>
<evidence type="ECO:0000256" key="1">
    <source>
        <dbReference type="ARBA" id="ARBA00023002"/>
    </source>
</evidence>
<dbReference type="GO" id="GO:0016491">
    <property type="term" value="F:oxidoreductase activity"/>
    <property type="evidence" value="ECO:0007669"/>
    <property type="project" value="UniProtKB-KW"/>
</dbReference>